<dbReference type="Pfam" id="PF12724">
    <property type="entry name" value="Flavodoxin_5"/>
    <property type="match status" value="1"/>
</dbReference>
<protein>
    <submittedName>
        <fullName evidence="2">Flavodoxin domain-containing protein</fullName>
    </submittedName>
</protein>
<keyword evidence="3" id="KW-1185">Reference proteome</keyword>
<evidence type="ECO:0000259" key="1">
    <source>
        <dbReference type="Pfam" id="PF12724"/>
    </source>
</evidence>
<dbReference type="InterPro" id="IPR026816">
    <property type="entry name" value="Flavodoxin_dom"/>
</dbReference>
<evidence type="ECO:0000313" key="2">
    <source>
        <dbReference type="EMBL" id="UUX32798.1"/>
    </source>
</evidence>
<reference evidence="2 3" key="1">
    <citation type="submission" date="2022-08" db="EMBL/GenBank/DDBJ databases">
        <title>Aerococcaceae sp. nov isolated from spoiled eye mask.</title>
        <authorList>
            <person name="Zhou G."/>
            <person name="Xie X.-B."/>
            <person name="Shi Q.-S."/>
            <person name="Wang Y.-S."/>
            <person name="Wen X."/>
            <person name="Peng H."/>
            <person name="Yang X.-J."/>
            <person name="Tao H.-B."/>
            <person name="Huang X.-M."/>
        </authorList>
    </citation>
    <scope>NUCLEOTIDE SEQUENCE [LARGE SCALE GENOMIC DNA]</scope>
    <source>
        <strain evidence="3">DM20194951</strain>
    </source>
</reference>
<dbReference type="PANTHER" id="PTHR38030:SF2">
    <property type="entry name" value="PROTOPORPHYRINOGEN IX DEHYDROGENASE [QUINONE]"/>
    <property type="match status" value="1"/>
</dbReference>
<dbReference type="InterPro" id="IPR029039">
    <property type="entry name" value="Flavoprotein-like_sf"/>
</dbReference>
<dbReference type="Proteomes" id="UP001315967">
    <property type="component" value="Chromosome"/>
</dbReference>
<proteinExistence type="predicted"/>
<dbReference type="InterPro" id="IPR052200">
    <property type="entry name" value="Protoporphyrinogen_IX_DH"/>
</dbReference>
<dbReference type="EMBL" id="CP102453">
    <property type="protein sequence ID" value="UUX32798.1"/>
    <property type="molecule type" value="Genomic_DNA"/>
</dbReference>
<dbReference type="PANTHER" id="PTHR38030">
    <property type="entry name" value="PROTOPORPHYRINOGEN IX DEHYDROGENASE [MENAQUINONE]"/>
    <property type="match status" value="1"/>
</dbReference>
<dbReference type="InterPro" id="IPR001226">
    <property type="entry name" value="Flavodoxin_CS"/>
</dbReference>
<sequence length="181" mass="20642">MKTIVIYGSTYGSTEKYAKEIGLQLNCSAVDSKEVKTESIDDYATVILGACILEAQIIEAALYQHWIESYPDKNWILFTVGLSNPALTDFNRLLRSNFKADILDKVRFYHFRGSIAHKRLSLMDTLSKDAISQHSSVDFVNLKQEEIDLLERYGTTLDVHDEQTITPLINYVKQLQQSDET</sequence>
<dbReference type="PROSITE" id="PS00201">
    <property type="entry name" value="FLAVODOXIN"/>
    <property type="match status" value="1"/>
</dbReference>
<dbReference type="Gene3D" id="3.40.50.360">
    <property type="match status" value="1"/>
</dbReference>
<organism evidence="2 3">
    <name type="scientific">Fundicoccus culcitae</name>
    <dbReference type="NCBI Taxonomy" id="2969821"/>
    <lineage>
        <taxon>Bacteria</taxon>
        <taxon>Bacillati</taxon>
        <taxon>Bacillota</taxon>
        <taxon>Bacilli</taxon>
        <taxon>Lactobacillales</taxon>
        <taxon>Aerococcaceae</taxon>
        <taxon>Fundicoccus</taxon>
    </lineage>
</organism>
<accession>A0ABY5P265</accession>
<feature type="domain" description="Flavodoxin" evidence="1">
    <location>
        <begin position="4"/>
        <end position="126"/>
    </location>
</feature>
<evidence type="ECO:0000313" key="3">
    <source>
        <dbReference type="Proteomes" id="UP001315967"/>
    </source>
</evidence>
<dbReference type="RefSeq" id="WP_313792298.1">
    <property type="nucleotide sequence ID" value="NZ_CP102453.1"/>
</dbReference>
<name>A0ABY5P265_9LACT</name>
<dbReference type="SUPFAM" id="SSF52218">
    <property type="entry name" value="Flavoproteins"/>
    <property type="match status" value="1"/>
</dbReference>
<gene>
    <name evidence="2" type="ORF">NRE15_07655</name>
</gene>